<dbReference type="Gene3D" id="1.10.238.150">
    <property type="entry name" value="Formin, FH3 diaphanous domain"/>
    <property type="match status" value="1"/>
</dbReference>
<sequence>MSFFKSKKNNKQQQQHQSDELSTSSIASLSPLNSLKDKPTNEEIDRLFEEAATRLNLNTSDASVRSLPSDKKWFILCHENALSSIGTLHSTSLESYANKTPSYYINAITKRDSKWEIRCKLVSDLSVRLRTMPIKWAQEFIEQNGIRTLCEELASINKINARNQKECQLEFEIIKCLRQLFSNYYGIQQVISDPFYIIQLTQSILSPSIPTQRLVCDALTFMCYFEQPKGHSIVLQGMETIRETKSDYGPFDSWLRAFHSTLDNHNKTVNTDIPISEHALANLLLINAIVDPDTVQDIEYRMTLRNQLYQGGLAQVLEKLKLFNNELINIKLEEFHESEDNDNIAHMVVGDSADPAEIVEKIVATINGTKAYDYFQKLLQDLLLIQCDSETRNRYYQLIEHFVSQVTFDRNSNSFTSTYGVTVKDLIAKFAEEDELEEALQEADEAREIAAQALEREAALRVQLDLKADGLVGQLRLKNEALERSLRIANQTNAVLQQRLDDIELDHKKTLESMDSQIQRLYETVNILVQSNHHTQPSEPFDALKSKIGNAVNNNNNNSKPKHKIPRKQLPNYAEKSFTPTKKVSTPTELPTPSPSPDHLAKQVAESLSTTEKTSNENIPSALESDNAAPTLEADDSNTLTHQPTLDNDNSNTPLSIPPPPPPPPPAPSSTNTPVVSIPPPPPPPPPPSMSLSANASDNVPPPPPPPPPMSLSANASGNVPPPPPPPPPSAPSLSNTAPCPPIPPPPPIPVSNTAPCPPCPPAPNAPPASTAGTQQPRQKLKFVEWEKIHRRQLGNTIWEHLEDDDQDDIIDSNDDPADESLFNQQSIVSKLSHADVFTLIEKTFAQKPAASDLSKRKRKATDSIELLDPKKAHAMSIFLTSLPKEFEIKRLAEYVLDISPYIQVELVLENFLKFAPSSEEAETLKKYKESGESIERLSKPDQLVLEMVNINQFKPRISCLLYKTVFWDKVEGVEKALDLILKASESLLHAKRFKKLLQMILVLGNFMNGNTSRGGAFGIKITSINKLIDTKSTSNTSSTLLHFIVEIIEKSFPKVLEFLDELKYCEEASKVNKTEVMTDFCEIKNGLKQFDVLSGDDSFTEIMKHFQTEAESKVSQVEQLQVKSDELFQKTVSFYGENVQTVQSNEFFKIFHTFITSWQKCTEDLKLAKKTKERLEAQKRIEAERRNQAKSSKGKGIDISDYTINTQHDIGIEALYAKLLMSPRREHKTRQRQQKLNPIISNELNALELLESIYM</sequence>
<dbReference type="InterPro" id="IPR010473">
    <property type="entry name" value="GTPase-bd"/>
</dbReference>
<evidence type="ECO:0000256" key="1">
    <source>
        <dbReference type="ARBA" id="ARBA00037935"/>
    </source>
</evidence>
<dbReference type="InterPro" id="IPR011989">
    <property type="entry name" value="ARM-like"/>
</dbReference>
<dbReference type="PROSITE" id="PS51444">
    <property type="entry name" value="FH2"/>
    <property type="match status" value="1"/>
</dbReference>
<evidence type="ECO:0000313" key="7">
    <source>
        <dbReference type="Proteomes" id="UP000242381"/>
    </source>
</evidence>
<dbReference type="Pfam" id="PF06367">
    <property type="entry name" value="Drf_FH3"/>
    <property type="match status" value="1"/>
</dbReference>
<feature type="region of interest" description="Disordered" evidence="3">
    <location>
        <begin position="1"/>
        <end position="38"/>
    </location>
</feature>
<dbReference type="SMART" id="SM01140">
    <property type="entry name" value="Drf_GBD"/>
    <property type="match status" value="1"/>
</dbReference>
<reference evidence="6 7" key="1">
    <citation type="journal article" date="2016" name="Proc. Natl. Acad. Sci. U.S.A.">
        <title>Lipid metabolic changes in an early divergent fungus govern the establishment of a mutualistic symbiosis with endobacteria.</title>
        <authorList>
            <person name="Lastovetsky O.A."/>
            <person name="Gaspar M.L."/>
            <person name="Mondo S.J."/>
            <person name="LaButti K.M."/>
            <person name="Sandor L."/>
            <person name="Grigoriev I.V."/>
            <person name="Henry S.A."/>
            <person name="Pawlowska T.E."/>
        </authorList>
    </citation>
    <scope>NUCLEOTIDE SEQUENCE [LARGE SCALE GENOMIC DNA]</scope>
    <source>
        <strain evidence="6 7">ATCC 11559</strain>
    </source>
</reference>
<organism evidence="6 7">
    <name type="scientific">Rhizopus microsporus</name>
    <dbReference type="NCBI Taxonomy" id="58291"/>
    <lineage>
        <taxon>Eukaryota</taxon>
        <taxon>Fungi</taxon>
        <taxon>Fungi incertae sedis</taxon>
        <taxon>Mucoromycota</taxon>
        <taxon>Mucoromycotina</taxon>
        <taxon>Mucoromycetes</taxon>
        <taxon>Mucorales</taxon>
        <taxon>Mucorineae</taxon>
        <taxon>Rhizopodaceae</taxon>
        <taxon>Rhizopus</taxon>
    </lineage>
</organism>
<dbReference type="InterPro" id="IPR014768">
    <property type="entry name" value="GBD/FH3_dom"/>
</dbReference>
<dbReference type="Pfam" id="PF06371">
    <property type="entry name" value="Drf_GBD"/>
    <property type="match status" value="1"/>
</dbReference>
<feature type="domain" description="GBD/FH3" evidence="4">
    <location>
        <begin position="36"/>
        <end position="414"/>
    </location>
</feature>
<dbReference type="SMART" id="SM00498">
    <property type="entry name" value="FH2"/>
    <property type="match status" value="1"/>
</dbReference>
<comment type="similarity">
    <text evidence="1">Belongs to the formin homology family. BNI1 subfamily.</text>
</comment>
<feature type="compositionally biased region" description="Pro residues" evidence="3">
    <location>
        <begin position="677"/>
        <end position="689"/>
    </location>
</feature>
<dbReference type="Gene3D" id="6.10.30.50">
    <property type="match status" value="1"/>
</dbReference>
<feature type="compositionally biased region" description="Polar residues" evidence="3">
    <location>
        <begin position="637"/>
        <end position="649"/>
    </location>
</feature>
<dbReference type="InterPro" id="IPR042201">
    <property type="entry name" value="FH2_Formin_sf"/>
</dbReference>
<dbReference type="GO" id="GO:0005938">
    <property type="term" value="C:cell cortex"/>
    <property type="evidence" value="ECO:0007669"/>
    <property type="project" value="UniProtKB-ARBA"/>
</dbReference>
<dbReference type="SMART" id="SM01139">
    <property type="entry name" value="Drf_FH3"/>
    <property type="match status" value="1"/>
</dbReference>
<dbReference type="GO" id="GO:0051301">
    <property type="term" value="P:cell division"/>
    <property type="evidence" value="ECO:0007669"/>
    <property type="project" value="UniProtKB-ARBA"/>
</dbReference>
<dbReference type="Proteomes" id="UP000242381">
    <property type="component" value="Unassembled WGS sequence"/>
</dbReference>
<dbReference type="SUPFAM" id="SSF101447">
    <property type="entry name" value="Formin homology 2 domain (FH2 domain)"/>
    <property type="match status" value="1"/>
</dbReference>
<feature type="compositionally biased region" description="Polar residues" evidence="3">
    <location>
        <begin position="606"/>
        <end position="619"/>
    </location>
</feature>
<dbReference type="PANTHER" id="PTHR47102">
    <property type="entry name" value="PROTEIN BNI1"/>
    <property type="match status" value="1"/>
</dbReference>
<evidence type="ECO:0000256" key="2">
    <source>
        <dbReference type="SAM" id="Coils"/>
    </source>
</evidence>
<feature type="compositionally biased region" description="Pro residues" evidence="3">
    <location>
        <begin position="720"/>
        <end position="731"/>
    </location>
</feature>
<feature type="coiled-coil region" evidence="2">
    <location>
        <begin position="1159"/>
        <end position="1193"/>
    </location>
</feature>
<dbReference type="PROSITE" id="PS51232">
    <property type="entry name" value="GBD_FH3"/>
    <property type="match status" value="1"/>
</dbReference>
<evidence type="ECO:0000259" key="4">
    <source>
        <dbReference type="PROSITE" id="PS51232"/>
    </source>
</evidence>
<dbReference type="GO" id="GO:0030036">
    <property type="term" value="P:actin cytoskeleton organization"/>
    <property type="evidence" value="ECO:0007669"/>
    <property type="project" value="InterPro"/>
</dbReference>
<dbReference type="Pfam" id="PF02181">
    <property type="entry name" value="FH2"/>
    <property type="match status" value="1"/>
</dbReference>
<dbReference type="OMA" id="AMLYFQE"/>
<feature type="region of interest" description="Disordered" evidence="3">
    <location>
        <begin position="548"/>
        <end position="745"/>
    </location>
</feature>
<dbReference type="EMBL" id="KV921405">
    <property type="protein sequence ID" value="ORE15903.1"/>
    <property type="molecule type" value="Genomic_DNA"/>
</dbReference>
<dbReference type="Gene3D" id="1.20.58.630">
    <property type="match status" value="1"/>
</dbReference>
<gene>
    <name evidence="6" type="ORF">BCV71DRAFT_292585</name>
</gene>
<evidence type="ECO:0000256" key="3">
    <source>
        <dbReference type="SAM" id="MobiDB-lite"/>
    </source>
</evidence>
<dbReference type="InterPro" id="IPR015425">
    <property type="entry name" value="FH2_Formin"/>
</dbReference>
<dbReference type="SUPFAM" id="SSF48371">
    <property type="entry name" value="ARM repeat"/>
    <property type="match status" value="1"/>
</dbReference>
<accession>A0A1X0RV11</accession>
<dbReference type="InterPro" id="IPR051661">
    <property type="entry name" value="Actin_filament_regulator"/>
</dbReference>
<keyword evidence="2" id="KW-0175">Coiled coil</keyword>
<evidence type="ECO:0000313" key="6">
    <source>
        <dbReference type="EMBL" id="ORE15903.1"/>
    </source>
</evidence>
<dbReference type="AlphaFoldDB" id="A0A1X0RV11"/>
<dbReference type="Gene3D" id="1.20.58.2220">
    <property type="entry name" value="Formin, FH2 domain"/>
    <property type="match status" value="1"/>
</dbReference>
<dbReference type="Gene3D" id="1.25.10.10">
    <property type="entry name" value="Leucine-rich Repeat Variant"/>
    <property type="match status" value="1"/>
</dbReference>
<dbReference type="GO" id="GO:0031267">
    <property type="term" value="F:small GTPase binding"/>
    <property type="evidence" value="ECO:0007669"/>
    <property type="project" value="InterPro"/>
</dbReference>
<feature type="compositionally biased region" description="Polar residues" evidence="3">
    <location>
        <begin position="20"/>
        <end position="33"/>
    </location>
</feature>
<dbReference type="GO" id="GO:0032153">
    <property type="term" value="C:cell division site"/>
    <property type="evidence" value="ECO:0007669"/>
    <property type="project" value="UniProtKB-ARBA"/>
</dbReference>
<dbReference type="GO" id="GO:0003779">
    <property type="term" value="F:actin binding"/>
    <property type="evidence" value="ECO:0007669"/>
    <property type="project" value="InterPro"/>
</dbReference>
<feature type="domain" description="FH2" evidence="5">
    <location>
        <begin position="771"/>
        <end position="1186"/>
    </location>
</feature>
<feature type="compositionally biased region" description="Pro residues" evidence="3">
    <location>
        <begin position="700"/>
        <end position="710"/>
    </location>
</feature>
<name>A0A1X0RV11_RHIZD</name>
<feature type="compositionally biased region" description="Pro residues" evidence="3">
    <location>
        <begin position="656"/>
        <end position="668"/>
    </location>
</feature>
<dbReference type="InterPro" id="IPR016024">
    <property type="entry name" value="ARM-type_fold"/>
</dbReference>
<dbReference type="GO" id="GO:0015629">
    <property type="term" value="C:actin cytoskeleton"/>
    <property type="evidence" value="ECO:0007669"/>
    <property type="project" value="UniProtKB-ARBA"/>
</dbReference>
<dbReference type="PANTHER" id="PTHR47102:SF2">
    <property type="entry name" value="PROTEIN BNI1"/>
    <property type="match status" value="1"/>
</dbReference>
<protein>
    <submittedName>
        <fullName evidence="6">Actin-binding FH2</fullName>
    </submittedName>
</protein>
<feature type="compositionally biased region" description="Basic residues" evidence="3">
    <location>
        <begin position="1"/>
        <end position="10"/>
    </location>
</feature>
<feature type="coiled-coil region" evidence="2">
    <location>
        <begin position="429"/>
        <end position="506"/>
    </location>
</feature>
<dbReference type="VEuPathDB" id="FungiDB:BCV72DRAFT_255639"/>
<evidence type="ECO:0000259" key="5">
    <source>
        <dbReference type="PROSITE" id="PS51444"/>
    </source>
</evidence>
<dbReference type="InterPro" id="IPR010472">
    <property type="entry name" value="FH3_dom"/>
</dbReference>
<proteinExistence type="inferred from homology"/>